<comment type="caution">
    <text evidence="8">The sequence shown here is derived from an EMBL/GenBank/DDBJ whole genome shotgun (WGS) entry which is preliminary data.</text>
</comment>
<evidence type="ECO:0000256" key="4">
    <source>
        <dbReference type="ARBA" id="ARBA00023136"/>
    </source>
</evidence>
<comment type="similarity">
    <text evidence="2">Belongs to the bacteroidetes fimbrillin superfamily. FimB/Mfa2 family.</text>
</comment>
<organism evidence="8 9">
    <name type="scientific">Odoribacter laneus YIT 12061</name>
    <dbReference type="NCBI Taxonomy" id="742817"/>
    <lineage>
        <taxon>Bacteria</taxon>
        <taxon>Pseudomonadati</taxon>
        <taxon>Bacteroidota</taxon>
        <taxon>Bacteroidia</taxon>
        <taxon>Bacteroidales</taxon>
        <taxon>Odoribacteraceae</taxon>
        <taxon>Odoribacter</taxon>
    </lineage>
</organism>
<gene>
    <name evidence="8" type="ORF">HMPREF9449_00154</name>
</gene>
<evidence type="ECO:0000256" key="6">
    <source>
        <dbReference type="ARBA" id="ARBA00023237"/>
    </source>
</evidence>
<dbReference type="STRING" id="742817.HMPREF9449_00154"/>
<accession>H1DCU7</accession>
<dbReference type="PATRIC" id="fig|742817.3.peg.158"/>
<dbReference type="HOGENOM" id="CLU_893819_0_0_10"/>
<evidence type="ECO:0000313" key="9">
    <source>
        <dbReference type="Proteomes" id="UP000004892"/>
    </source>
</evidence>
<reference evidence="8 9" key="1">
    <citation type="submission" date="2012-01" db="EMBL/GenBank/DDBJ databases">
        <title>The Genome Sequence of Odoribacter laneus YIT 12061.</title>
        <authorList>
            <consortium name="The Broad Institute Genome Sequencing Platform"/>
            <person name="Earl A."/>
            <person name="Ward D."/>
            <person name="Feldgarden M."/>
            <person name="Gevers D."/>
            <person name="Morotomi M."/>
            <person name="Young S.K."/>
            <person name="Zeng Q."/>
            <person name="Gargeya S."/>
            <person name="Fitzgerald M."/>
            <person name="Haas B."/>
            <person name="Abouelleil A."/>
            <person name="Alvarado L."/>
            <person name="Arachchi H.M."/>
            <person name="Berlin A."/>
            <person name="Chapman S.B."/>
            <person name="Gearin G."/>
            <person name="Goldberg J."/>
            <person name="Griggs A."/>
            <person name="Gujja S."/>
            <person name="Hansen M."/>
            <person name="Heiman D."/>
            <person name="Howarth C."/>
            <person name="Larimer J."/>
            <person name="Lui A."/>
            <person name="MacDonald P.J.P."/>
            <person name="McCowen C."/>
            <person name="Montmayeur A."/>
            <person name="Murphy C."/>
            <person name="Neiman D."/>
            <person name="Pearson M."/>
            <person name="Priest M."/>
            <person name="Roberts A."/>
            <person name="Saif S."/>
            <person name="Shea T."/>
            <person name="Sisk P."/>
            <person name="Stolte C."/>
            <person name="Sykes S."/>
            <person name="Wortman J."/>
            <person name="Nusbaum C."/>
            <person name="Birren B."/>
        </authorList>
    </citation>
    <scope>NUCLEOTIDE SEQUENCE [LARGE SCALE GENOMIC DNA]</scope>
    <source>
        <strain evidence="8 9">YIT 12061</strain>
    </source>
</reference>
<keyword evidence="4" id="KW-0472">Membrane</keyword>
<evidence type="ECO:0000256" key="5">
    <source>
        <dbReference type="ARBA" id="ARBA00023139"/>
    </source>
</evidence>
<evidence type="ECO:0000256" key="1">
    <source>
        <dbReference type="ARBA" id="ARBA00004442"/>
    </source>
</evidence>
<dbReference type="Pfam" id="PF08842">
    <property type="entry name" value="Mfa2"/>
    <property type="match status" value="1"/>
</dbReference>
<dbReference type="GO" id="GO:0009279">
    <property type="term" value="C:cell outer membrane"/>
    <property type="evidence" value="ECO:0007669"/>
    <property type="project" value="UniProtKB-SubCell"/>
</dbReference>
<keyword evidence="9" id="KW-1185">Reference proteome</keyword>
<evidence type="ECO:0000256" key="2">
    <source>
        <dbReference type="ARBA" id="ARBA00007248"/>
    </source>
</evidence>
<evidence type="ECO:0000256" key="7">
    <source>
        <dbReference type="ARBA" id="ARBA00023288"/>
    </source>
</evidence>
<keyword evidence="3" id="KW-0732">Signal</keyword>
<sequence>MRQLVFILLCGIGMIGCSDPLSPYTAGSNVVRFSMAFQSINDFPTSIGLLTIYAFKENEKGKYVFYRKLAELNRDAIRQLETAPSPGENYTESRLFSAELTVGNYRLYVIGNGQVEGGKSLQVGVSEPFDLYFTYPEDGLYWAYFLGEAEVNAESDNPVVQIELHRVVSRVFLKLYSVPYQIDMVRMSIKNMVSRIHLNGRYSGITHSRQEIFKMKNESVYVQDTILFDLYTFPSAQDSSRLELIFQAKNGQERTKWIPLQLEPDRYLYLTGEINSACGALVSFEFSCVYFFVWDWPNIVLPEFPLKPLPR</sequence>
<evidence type="ECO:0000256" key="3">
    <source>
        <dbReference type="ARBA" id="ARBA00022729"/>
    </source>
</evidence>
<dbReference type="AlphaFoldDB" id="H1DCU7"/>
<dbReference type="Proteomes" id="UP000004892">
    <property type="component" value="Unassembled WGS sequence"/>
</dbReference>
<protein>
    <submittedName>
        <fullName evidence="8">Uncharacterized protein</fullName>
    </submittedName>
</protein>
<dbReference type="GeneID" id="98067822"/>
<dbReference type="PROSITE" id="PS51257">
    <property type="entry name" value="PROKAR_LIPOPROTEIN"/>
    <property type="match status" value="1"/>
</dbReference>
<comment type="subcellular location">
    <subcellularLocation>
        <location evidence="1">Cell outer membrane</location>
    </subcellularLocation>
</comment>
<proteinExistence type="inferred from homology"/>
<keyword evidence="6" id="KW-0998">Cell outer membrane</keyword>
<keyword evidence="7" id="KW-0449">Lipoprotein</keyword>
<name>H1DCU7_9BACT</name>
<evidence type="ECO:0000313" key="8">
    <source>
        <dbReference type="EMBL" id="EHP51152.1"/>
    </source>
</evidence>
<dbReference type="EMBL" id="ADMC01000001">
    <property type="protein sequence ID" value="EHP51152.1"/>
    <property type="molecule type" value="Genomic_DNA"/>
</dbReference>
<dbReference type="RefSeq" id="WP_009135308.1">
    <property type="nucleotide sequence ID" value="NZ_JH594596.1"/>
</dbReference>
<keyword evidence="5" id="KW-0564">Palmitate</keyword>
<dbReference type="InterPro" id="IPR014941">
    <property type="entry name" value="FimB/Mfa2/Mfa3"/>
</dbReference>